<evidence type="ECO:0000256" key="5">
    <source>
        <dbReference type="HAMAP-Rule" id="MF_01804"/>
    </source>
</evidence>
<proteinExistence type="inferred from homology"/>
<protein>
    <recommendedName>
        <fullName evidence="5">Segregation and condensation protein B</fullName>
    </recommendedName>
</protein>
<dbReference type="GO" id="GO:0051301">
    <property type="term" value="P:cell division"/>
    <property type="evidence" value="ECO:0007669"/>
    <property type="project" value="UniProtKB-KW"/>
</dbReference>
<name>A0A6G7B8P3_9LACO</name>
<dbReference type="InterPro" id="IPR005234">
    <property type="entry name" value="ScpB_csome_segregation"/>
</dbReference>
<dbReference type="HAMAP" id="MF_01804">
    <property type="entry name" value="ScpB"/>
    <property type="match status" value="1"/>
</dbReference>
<comment type="similarity">
    <text evidence="5">Belongs to the ScpB family.</text>
</comment>
<dbReference type="InterPro" id="IPR036388">
    <property type="entry name" value="WH-like_DNA-bd_sf"/>
</dbReference>
<keyword evidence="3 5" id="KW-0159">Chromosome partition</keyword>
<sequence>MSKEAQLEAILYLAGDEGITEDQLSQLLDIPALQLHEIIKKTKDKLEDDHDFGLSILRVNDVIKLVTKNSCSDIVGKYFQKDLNKNLSQSALEVLSIVAYRQPITRIEIDDIRGVNSAGAIQTLIWRGLVEISGKKEVAGHPNLYVTTEYFLQYFGYQSLDDLPLIESFSDSVIDSQQVELFNNSDDI</sequence>
<gene>
    <name evidence="5 6" type="primary">scpB</name>
    <name evidence="6" type="ORF">G6Z83_03425</name>
</gene>
<accession>A0A6G7B8P3</accession>
<keyword evidence="1 5" id="KW-0963">Cytoplasm</keyword>
<dbReference type="PIRSF" id="PIRSF019345">
    <property type="entry name" value="ScpB"/>
    <property type="match status" value="1"/>
</dbReference>
<dbReference type="RefSeq" id="WP_006735612.1">
    <property type="nucleotide sequence ID" value="NZ_CP049228.1"/>
</dbReference>
<dbReference type="Gene3D" id="1.10.10.10">
    <property type="entry name" value="Winged helix-like DNA-binding domain superfamily/Winged helix DNA-binding domain"/>
    <property type="match status" value="2"/>
</dbReference>
<dbReference type="AlphaFoldDB" id="A0A6G7B8P3"/>
<dbReference type="EMBL" id="CP049228">
    <property type="protein sequence ID" value="QIH23762.1"/>
    <property type="molecule type" value="Genomic_DNA"/>
</dbReference>
<reference evidence="6 7" key="1">
    <citation type="submission" date="2020-02" db="EMBL/GenBank/DDBJ databases">
        <title>Complete genome sequences of six Lactobacillus iners strains isolated from the human vagina.</title>
        <authorList>
            <person name="France M.T."/>
            <person name="Rutt L."/>
            <person name="Narina S."/>
            <person name="Arbaugh S."/>
            <person name="Humphrys M.S."/>
            <person name="Ma B."/>
            <person name="Hayward M.R."/>
            <person name="Relman D."/>
            <person name="Kwon D.S."/>
            <person name="Ravel J."/>
        </authorList>
    </citation>
    <scope>NUCLEOTIDE SEQUENCE [LARGE SCALE GENOMIC DNA]</scope>
    <source>
        <strain evidence="6 7">C0210C1</strain>
    </source>
</reference>
<dbReference type="PANTHER" id="PTHR34298:SF2">
    <property type="entry name" value="SEGREGATION AND CONDENSATION PROTEIN B"/>
    <property type="match status" value="1"/>
</dbReference>
<evidence type="ECO:0000256" key="2">
    <source>
        <dbReference type="ARBA" id="ARBA00022618"/>
    </source>
</evidence>
<comment type="subunit">
    <text evidence="5">Homodimer. Homodimerization may be required to stabilize the binding of ScpA to the Smc head domains. Component of a cohesin-like complex composed of ScpA, ScpB and the Smc homodimer, in which ScpA and ScpB bind to the head domain of Smc. The presence of the three proteins is required for the association of the complex with DNA.</text>
</comment>
<comment type="subcellular location">
    <subcellularLocation>
        <location evidence="5">Cytoplasm</location>
    </subcellularLocation>
    <text evidence="5">Associated with two foci at the outer edges of the nucleoid region in young cells, and at four foci within both cell halves in older cells.</text>
</comment>
<dbReference type="GO" id="GO:0005737">
    <property type="term" value="C:cytoplasm"/>
    <property type="evidence" value="ECO:0007669"/>
    <property type="project" value="UniProtKB-SubCell"/>
</dbReference>
<organism evidence="6 7">
    <name type="scientific">Lactobacillus iners</name>
    <dbReference type="NCBI Taxonomy" id="147802"/>
    <lineage>
        <taxon>Bacteria</taxon>
        <taxon>Bacillati</taxon>
        <taxon>Bacillota</taxon>
        <taxon>Bacilli</taxon>
        <taxon>Lactobacillales</taxon>
        <taxon>Lactobacillaceae</taxon>
        <taxon>Lactobacillus</taxon>
    </lineage>
</organism>
<evidence type="ECO:0000256" key="3">
    <source>
        <dbReference type="ARBA" id="ARBA00022829"/>
    </source>
</evidence>
<dbReference type="GO" id="GO:0051304">
    <property type="term" value="P:chromosome separation"/>
    <property type="evidence" value="ECO:0007669"/>
    <property type="project" value="InterPro"/>
</dbReference>
<dbReference type="GO" id="GO:0006260">
    <property type="term" value="P:DNA replication"/>
    <property type="evidence" value="ECO:0007669"/>
    <property type="project" value="UniProtKB-UniRule"/>
</dbReference>
<dbReference type="PANTHER" id="PTHR34298">
    <property type="entry name" value="SEGREGATION AND CONDENSATION PROTEIN B"/>
    <property type="match status" value="1"/>
</dbReference>
<evidence type="ECO:0000313" key="6">
    <source>
        <dbReference type="EMBL" id="QIH23762.1"/>
    </source>
</evidence>
<dbReference type="SUPFAM" id="SSF46785">
    <property type="entry name" value="Winged helix' DNA-binding domain"/>
    <property type="match status" value="2"/>
</dbReference>
<keyword evidence="4 5" id="KW-0131">Cell cycle</keyword>
<keyword evidence="2 5" id="KW-0132">Cell division</keyword>
<comment type="function">
    <text evidence="5">Participates in chromosomal partition during cell division. May act via the formation of a condensin-like complex containing Smc and ScpA that pull DNA away from mid-cell into both cell halves.</text>
</comment>
<dbReference type="Pfam" id="PF04079">
    <property type="entry name" value="SMC_ScpB"/>
    <property type="match status" value="1"/>
</dbReference>
<evidence type="ECO:0000256" key="4">
    <source>
        <dbReference type="ARBA" id="ARBA00023306"/>
    </source>
</evidence>
<evidence type="ECO:0000256" key="1">
    <source>
        <dbReference type="ARBA" id="ARBA00022490"/>
    </source>
</evidence>
<evidence type="ECO:0000313" key="7">
    <source>
        <dbReference type="Proteomes" id="UP000501676"/>
    </source>
</evidence>
<dbReference type="Proteomes" id="UP000501676">
    <property type="component" value="Chromosome"/>
</dbReference>
<dbReference type="InterPro" id="IPR036390">
    <property type="entry name" value="WH_DNA-bd_sf"/>
</dbReference>
<dbReference type="NCBIfam" id="TIGR00281">
    <property type="entry name" value="SMC-Scp complex subunit ScpB"/>
    <property type="match status" value="1"/>
</dbReference>